<evidence type="ECO:0000313" key="2">
    <source>
        <dbReference type="Proteomes" id="UP000029965"/>
    </source>
</evidence>
<dbReference type="EMBL" id="AQIB01119235">
    <property type="status" value="NOT_ANNOTATED_CDS"/>
    <property type="molecule type" value="Genomic_DNA"/>
</dbReference>
<proteinExistence type="predicted"/>
<keyword evidence="2" id="KW-1185">Reference proteome</keyword>
<reference evidence="1 2" key="1">
    <citation type="submission" date="2014-03" db="EMBL/GenBank/DDBJ databases">
        <authorList>
            <person name="Warren W."/>
            <person name="Wilson R.K."/>
        </authorList>
    </citation>
    <scope>NUCLEOTIDE SEQUENCE</scope>
</reference>
<dbReference type="Proteomes" id="UP000029965">
    <property type="component" value="Chromosome 15"/>
</dbReference>
<dbReference type="EMBL" id="AQIB01119237">
    <property type="status" value="NOT_ANNOTATED_CDS"/>
    <property type="molecule type" value="Genomic_DNA"/>
</dbReference>
<dbReference type="EMBL" id="AQIB01119233">
    <property type="status" value="NOT_ANNOTATED_CDS"/>
    <property type="molecule type" value="Genomic_DNA"/>
</dbReference>
<reference evidence="1" key="2">
    <citation type="submission" date="2025-08" db="UniProtKB">
        <authorList>
            <consortium name="Ensembl"/>
        </authorList>
    </citation>
    <scope>IDENTIFICATION</scope>
</reference>
<dbReference type="Ensembl" id="ENSCSAT00000011935.1">
    <property type="protein sequence ID" value="ENSCSAP00000009994.1"/>
    <property type="gene ID" value="ENSCSAG00000013845.1"/>
</dbReference>
<reference evidence="1" key="3">
    <citation type="submission" date="2025-09" db="UniProtKB">
        <authorList>
            <consortium name="Ensembl"/>
        </authorList>
    </citation>
    <scope>IDENTIFICATION</scope>
</reference>
<dbReference type="EMBL" id="AQIB01119238">
    <property type="status" value="NOT_ANNOTATED_CDS"/>
    <property type="molecule type" value="Genomic_DNA"/>
</dbReference>
<organism evidence="1 2">
    <name type="scientific">Chlorocebus sabaeus</name>
    <name type="common">Green monkey</name>
    <name type="synonym">Simia sabaea</name>
    <dbReference type="NCBI Taxonomy" id="60711"/>
    <lineage>
        <taxon>Eukaryota</taxon>
        <taxon>Metazoa</taxon>
        <taxon>Chordata</taxon>
        <taxon>Craniata</taxon>
        <taxon>Vertebrata</taxon>
        <taxon>Euteleostomi</taxon>
        <taxon>Mammalia</taxon>
        <taxon>Eutheria</taxon>
        <taxon>Euarchontoglires</taxon>
        <taxon>Primates</taxon>
        <taxon>Haplorrhini</taxon>
        <taxon>Catarrhini</taxon>
        <taxon>Cercopithecidae</taxon>
        <taxon>Cercopithecinae</taxon>
        <taxon>Chlorocebus</taxon>
    </lineage>
</organism>
<protein>
    <submittedName>
        <fullName evidence="1">Uncharacterized protein</fullName>
    </submittedName>
</protein>
<evidence type="ECO:0000313" key="1">
    <source>
        <dbReference type="Ensembl" id="ENSCSAP00000009994.1"/>
    </source>
</evidence>
<dbReference type="EMBL" id="AQIB01119232">
    <property type="status" value="NOT_ANNOTATED_CDS"/>
    <property type="molecule type" value="Genomic_DNA"/>
</dbReference>
<dbReference type="AlphaFoldDB" id="A0A0D9RN05"/>
<sequence>MRLSIYLIKSERREVLLCIRMFGGHSIVDGPWLLAQLLMLEMPTRLDLPRDQTQPILGAGQCHILPLLQGPAESFAPSRTSQHLPVWHWATCGSTGMPCYHSSQKLWRKGGPHRLRKHQGKGMAGIPVQDPRSSAVTVLAELSPFLPVFGLDARPGPGRKLTRGKVLHVTPVGWEPALPHFFQLLHCSAESQPPASRTFPLSGQ</sequence>
<accession>A0A0D9RN05</accession>
<dbReference type="eggNOG" id="ENOG502RVJE">
    <property type="taxonomic scope" value="Eukaryota"/>
</dbReference>
<dbReference type="EMBL" id="AQIB01119236">
    <property type="status" value="NOT_ANNOTATED_CDS"/>
    <property type="molecule type" value="Genomic_DNA"/>
</dbReference>
<name>A0A0D9RN05_CHLSB</name>
<dbReference type="EMBL" id="AQIB01119234">
    <property type="status" value="NOT_ANNOTATED_CDS"/>
    <property type="molecule type" value="Genomic_DNA"/>
</dbReference>